<feature type="domain" description="Rhodanese" evidence="1">
    <location>
        <begin position="15"/>
        <end position="102"/>
    </location>
</feature>
<sequence length="105" mass="11891">MADLSQEEWTKQLKADDNAVVLDVRTQDEIDLGMIPNAIHIDIFKGQGFIHEVEQLDKTKNYYVYCKSGNRSGQACAIMNQLDIENAYNLLGGFSEWQGEVAHNQ</sequence>
<proteinExistence type="predicted"/>
<gene>
    <name evidence="2" type="ORF">DFQ09_10125</name>
</gene>
<dbReference type="InterPro" id="IPR001763">
    <property type="entry name" value="Rhodanese-like_dom"/>
</dbReference>
<name>A0A3D9N326_9FLAO</name>
<evidence type="ECO:0000313" key="3">
    <source>
        <dbReference type="Proteomes" id="UP000256919"/>
    </source>
</evidence>
<dbReference type="OrthoDB" id="9808735at2"/>
<dbReference type="SMART" id="SM00450">
    <property type="entry name" value="RHOD"/>
    <property type="match status" value="1"/>
</dbReference>
<dbReference type="SUPFAM" id="SSF52821">
    <property type="entry name" value="Rhodanese/Cell cycle control phosphatase"/>
    <property type="match status" value="1"/>
</dbReference>
<dbReference type="GO" id="GO:0016740">
    <property type="term" value="F:transferase activity"/>
    <property type="evidence" value="ECO:0007669"/>
    <property type="project" value="UniProtKB-KW"/>
</dbReference>
<organism evidence="2 3">
    <name type="scientific">Winogradskyella pacifica</name>
    <dbReference type="NCBI Taxonomy" id="664642"/>
    <lineage>
        <taxon>Bacteria</taxon>
        <taxon>Pseudomonadati</taxon>
        <taxon>Bacteroidota</taxon>
        <taxon>Flavobacteriia</taxon>
        <taxon>Flavobacteriales</taxon>
        <taxon>Flavobacteriaceae</taxon>
        <taxon>Winogradskyella</taxon>
    </lineage>
</organism>
<dbReference type="EMBL" id="QREI01000001">
    <property type="protein sequence ID" value="REE27198.1"/>
    <property type="molecule type" value="Genomic_DNA"/>
</dbReference>
<evidence type="ECO:0000259" key="1">
    <source>
        <dbReference type="PROSITE" id="PS50206"/>
    </source>
</evidence>
<dbReference type="PANTHER" id="PTHR43031">
    <property type="entry name" value="FAD-DEPENDENT OXIDOREDUCTASE"/>
    <property type="match status" value="1"/>
</dbReference>
<dbReference type="RefSeq" id="WP_115807567.1">
    <property type="nucleotide sequence ID" value="NZ_JABFDI010000003.1"/>
</dbReference>
<accession>A0A3D9N326</accession>
<comment type="caution">
    <text evidence="2">The sequence shown here is derived from an EMBL/GenBank/DDBJ whole genome shotgun (WGS) entry which is preliminary data.</text>
</comment>
<keyword evidence="2" id="KW-0808">Transferase</keyword>
<reference evidence="2 3" key="1">
    <citation type="submission" date="2018-07" db="EMBL/GenBank/DDBJ databases">
        <title>Genomic Encyclopedia of Type Strains, Phase III (KMG-III): the genomes of soil and plant-associated and newly described type strains.</title>
        <authorList>
            <person name="Whitman W."/>
        </authorList>
    </citation>
    <scope>NUCLEOTIDE SEQUENCE [LARGE SCALE GENOMIC DNA]</scope>
    <source>
        <strain evidence="2 3">CECT 7948</strain>
    </source>
</reference>
<evidence type="ECO:0000313" key="2">
    <source>
        <dbReference type="EMBL" id="REE27198.1"/>
    </source>
</evidence>
<dbReference type="PROSITE" id="PS50206">
    <property type="entry name" value="RHODANESE_3"/>
    <property type="match status" value="1"/>
</dbReference>
<dbReference type="InterPro" id="IPR036873">
    <property type="entry name" value="Rhodanese-like_dom_sf"/>
</dbReference>
<dbReference type="Gene3D" id="3.40.250.10">
    <property type="entry name" value="Rhodanese-like domain"/>
    <property type="match status" value="1"/>
</dbReference>
<keyword evidence="3" id="KW-1185">Reference proteome</keyword>
<dbReference type="CDD" id="cd00158">
    <property type="entry name" value="RHOD"/>
    <property type="match status" value="1"/>
</dbReference>
<dbReference type="AlphaFoldDB" id="A0A3D9N326"/>
<dbReference type="Pfam" id="PF00581">
    <property type="entry name" value="Rhodanese"/>
    <property type="match status" value="1"/>
</dbReference>
<dbReference type="PANTHER" id="PTHR43031:SF16">
    <property type="entry name" value="OXIDOREDUCTASE"/>
    <property type="match status" value="1"/>
</dbReference>
<protein>
    <submittedName>
        <fullName evidence="2">Rhodanese-related sulfurtransferase</fullName>
    </submittedName>
</protein>
<dbReference type="Proteomes" id="UP000256919">
    <property type="component" value="Unassembled WGS sequence"/>
</dbReference>
<dbReference type="InterPro" id="IPR050229">
    <property type="entry name" value="GlpE_sulfurtransferase"/>
</dbReference>